<dbReference type="Proteomes" id="UP000887575">
    <property type="component" value="Unassembled WGS sequence"/>
</dbReference>
<evidence type="ECO:0000256" key="3">
    <source>
        <dbReference type="SAM" id="SignalP"/>
    </source>
</evidence>
<accession>A0AAF3EY64</accession>
<keyword evidence="1 3" id="KW-0732">Signal</keyword>
<evidence type="ECO:0000256" key="1">
    <source>
        <dbReference type="ARBA" id="ARBA00022729"/>
    </source>
</evidence>
<keyword evidence="2" id="KW-1015">Disulfide bond</keyword>
<proteinExistence type="predicted"/>
<evidence type="ECO:0000256" key="2">
    <source>
        <dbReference type="ARBA" id="ARBA00023157"/>
    </source>
</evidence>
<name>A0AAF3EY64_9BILA</name>
<dbReference type="SMART" id="SM00254">
    <property type="entry name" value="ShKT"/>
    <property type="match status" value="2"/>
</dbReference>
<organism evidence="5 6">
    <name type="scientific">Mesorhabditis belari</name>
    <dbReference type="NCBI Taxonomy" id="2138241"/>
    <lineage>
        <taxon>Eukaryota</taxon>
        <taxon>Metazoa</taxon>
        <taxon>Ecdysozoa</taxon>
        <taxon>Nematoda</taxon>
        <taxon>Chromadorea</taxon>
        <taxon>Rhabditida</taxon>
        <taxon>Rhabditina</taxon>
        <taxon>Rhabditomorpha</taxon>
        <taxon>Rhabditoidea</taxon>
        <taxon>Rhabditidae</taxon>
        <taxon>Mesorhabditinae</taxon>
        <taxon>Mesorhabditis</taxon>
    </lineage>
</organism>
<feature type="chain" id="PRO_5042054824" evidence="3">
    <location>
        <begin position="24"/>
        <end position="172"/>
    </location>
</feature>
<reference evidence="6" key="1">
    <citation type="submission" date="2024-02" db="UniProtKB">
        <authorList>
            <consortium name="WormBaseParasite"/>
        </authorList>
    </citation>
    <scope>IDENTIFICATION</scope>
</reference>
<dbReference type="FunFam" id="1.10.10.1940:FF:000002">
    <property type="entry name" value="PHAryngeal gland Toxin-related"/>
    <property type="match status" value="1"/>
</dbReference>
<sequence length="172" mass="18208">MNSFTKFLAFAAFFSAFLSLSHGALFCTSSVGPCLSGACPGSNSVCVGPTSNPVCCNASNIYASSSSTTSTTTSTCYDLLNPVTGVSDCPRRAFLCADSTYYNVMIVQCPLTCGFCGGSTSYYYNSTCTDSTNAYSGISDCASLRYLCYNSVYSTLMQSQCCQTCLTYGKKK</sequence>
<feature type="domain" description="ShKT" evidence="4">
    <location>
        <begin position="127"/>
        <end position="166"/>
    </location>
</feature>
<dbReference type="InterPro" id="IPR003582">
    <property type="entry name" value="ShKT_dom"/>
</dbReference>
<evidence type="ECO:0000313" key="5">
    <source>
        <dbReference type="Proteomes" id="UP000887575"/>
    </source>
</evidence>
<dbReference type="PANTHER" id="PTHR46219:SF5">
    <property type="entry name" value="SHKT DOMAIN-CONTAINING PROTEIN"/>
    <property type="match status" value="1"/>
</dbReference>
<dbReference type="Gene3D" id="1.10.10.1870">
    <property type="entry name" value="ShTK domain-like"/>
    <property type="match status" value="2"/>
</dbReference>
<dbReference type="AlphaFoldDB" id="A0AAF3EY64"/>
<keyword evidence="5" id="KW-1185">Reference proteome</keyword>
<dbReference type="Pfam" id="PF01549">
    <property type="entry name" value="ShK"/>
    <property type="match status" value="2"/>
</dbReference>
<evidence type="ECO:0000313" key="6">
    <source>
        <dbReference type="WBParaSite" id="MBELARI_LOCUS18478"/>
    </source>
</evidence>
<feature type="domain" description="ShKT" evidence="4">
    <location>
        <begin position="75"/>
        <end position="117"/>
    </location>
</feature>
<evidence type="ECO:0000259" key="4">
    <source>
        <dbReference type="SMART" id="SM00254"/>
    </source>
</evidence>
<protein>
    <submittedName>
        <fullName evidence="6">ShKT domain-containing protein</fullName>
    </submittedName>
</protein>
<dbReference type="PANTHER" id="PTHR46219">
    <property type="entry name" value="PROTEIN CBG11138"/>
    <property type="match status" value="1"/>
</dbReference>
<dbReference type="WBParaSite" id="MBELARI_LOCUS18478">
    <property type="protein sequence ID" value="MBELARI_LOCUS18478"/>
    <property type="gene ID" value="MBELARI_LOCUS18478"/>
</dbReference>
<feature type="signal peptide" evidence="3">
    <location>
        <begin position="1"/>
        <end position="23"/>
    </location>
</feature>